<evidence type="ECO:0000313" key="1">
    <source>
        <dbReference type="EMBL" id="MCG0339548.1"/>
    </source>
</evidence>
<proteinExistence type="predicted"/>
<sequence length="65" mass="7333">MKADLVLVISPEAPLMKQLGKVLGKLCTPYDFSTIERGEKYVTIRHDETGLVVAYTSEERLNVKH</sequence>
<reference evidence="2 3" key="1">
    <citation type="submission" date="2020-04" db="EMBL/GenBank/DDBJ databases">
        <authorList>
            <person name="Pieper L."/>
        </authorList>
    </citation>
    <scope>NUCLEOTIDE SEQUENCE [LARGE SCALE GENOMIC DNA]</scope>
    <source>
        <strain evidence="2 3">B33</strain>
    </source>
</reference>
<dbReference type="AlphaFoldDB" id="A0A7Y6PGM0"/>
<evidence type="ECO:0000313" key="2">
    <source>
        <dbReference type="EMBL" id="NVB75439.1"/>
    </source>
</evidence>
<gene>
    <name evidence="2" type="ORF">HUV05_18290</name>
    <name evidence="1" type="ORF">L4X52_06035</name>
</gene>
<name>A0A7Y6PGM0_PHOVU</name>
<protein>
    <submittedName>
        <fullName evidence="2">Uncharacterized protein</fullName>
    </submittedName>
</protein>
<evidence type="ECO:0000313" key="3">
    <source>
        <dbReference type="Proteomes" id="UP000524321"/>
    </source>
</evidence>
<organism evidence="2 3">
    <name type="scientific">Phocaeicola vulgatus</name>
    <name type="common">Bacteroides vulgatus</name>
    <dbReference type="NCBI Taxonomy" id="821"/>
    <lineage>
        <taxon>Bacteria</taxon>
        <taxon>Pseudomonadati</taxon>
        <taxon>Bacteroidota</taxon>
        <taxon>Bacteroidia</taxon>
        <taxon>Bacteroidales</taxon>
        <taxon>Bacteroidaceae</taxon>
        <taxon>Phocaeicola</taxon>
    </lineage>
</organism>
<reference evidence="2 3" key="2">
    <citation type="submission" date="2020-07" db="EMBL/GenBank/DDBJ databases">
        <title>Bacterial metabolism rescues the inhibition of intestinal drug absorption by food and drug additives.</title>
        <authorList>
            <person name="Zou L."/>
            <person name="Spanogiannopoulos P."/>
            <person name="Chien H.-C."/>
            <person name="Pieper L.M."/>
            <person name="Cai W."/>
            <person name="Khuri N."/>
            <person name="Pottel J."/>
            <person name="Vora B."/>
            <person name="Ni Z."/>
            <person name="Tsakalozou E."/>
            <person name="Zhang W."/>
            <person name="Shoichet B.K."/>
            <person name="Giacomini K.M."/>
            <person name="Turnbaugh P.J."/>
        </authorList>
    </citation>
    <scope>NUCLEOTIDE SEQUENCE [LARGE SCALE GENOMIC DNA]</scope>
    <source>
        <strain evidence="2 3">B33</strain>
    </source>
</reference>
<reference evidence="1" key="3">
    <citation type="submission" date="2022-01" db="EMBL/GenBank/DDBJ databases">
        <authorList>
            <person name="Mingchao X."/>
        </authorList>
    </citation>
    <scope>NUCLEOTIDE SEQUENCE</scope>
    <source>
        <strain evidence="1">Bv4372</strain>
    </source>
</reference>
<comment type="caution">
    <text evidence="2">The sequence shown here is derived from an EMBL/GenBank/DDBJ whole genome shotgun (WGS) entry which is preliminary data.</text>
</comment>
<dbReference type="Proteomes" id="UP001201179">
    <property type="component" value="Unassembled WGS sequence"/>
</dbReference>
<accession>A0A7Y6PGM0</accession>
<dbReference type="EMBL" id="JABWDJ010000106">
    <property type="protein sequence ID" value="NVB75439.1"/>
    <property type="molecule type" value="Genomic_DNA"/>
</dbReference>
<dbReference type="Proteomes" id="UP000524321">
    <property type="component" value="Unassembled WGS sequence"/>
</dbReference>
<dbReference type="EMBL" id="JAKKWZ010000008">
    <property type="protein sequence ID" value="MCG0339548.1"/>
    <property type="molecule type" value="Genomic_DNA"/>
</dbReference>
<dbReference type="RefSeq" id="WP_117921528.1">
    <property type="nucleotide sequence ID" value="NZ_JABWDJ010000106.1"/>
</dbReference>